<dbReference type="InterPro" id="IPR036962">
    <property type="entry name" value="Glyco_hydro_3_N_sf"/>
</dbReference>
<dbReference type="RefSeq" id="WP_345416555.1">
    <property type="nucleotide sequence ID" value="NZ_AP031496.1"/>
</dbReference>
<feature type="domain" description="Glycoside hydrolase family 3 N-terminal" evidence="11">
    <location>
        <begin position="21"/>
        <end position="309"/>
    </location>
</feature>
<keyword evidence="2 10" id="KW-0963">Cytoplasm</keyword>
<organism evidence="12 13">
    <name type="scientific">Halioxenophilus aromaticivorans</name>
    <dbReference type="NCBI Taxonomy" id="1306992"/>
    <lineage>
        <taxon>Bacteria</taxon>
        <taxon>Pseudomonadati</taxon>
        <taxon>Pseudomonadota</taxon>
        <taxon>Gammaproteobacteria</taxon>
        <taxon>Alteromonadales</taxon>
        <taxon>Alteromonadaceae</taxon>
        <taxon>Halioxenophilus</taxon>
    </lineage>
</organism>
<evidence type="ECO:0000256" key="8">
    <source>
        <dbReference type="ARBA" id="ARBA00023306"/>
    </source>
</evidence>
<evidence type="ECO:0000256" key="9">
    <source>
        <dbReference type="ARBA" id="ARBA00023316"/>
    </source>
</evidence>
<comment type="pathway">
    <text evidence="10">Cell wall biogenesis; peptidoglycan recycling.</text>
</comment>
<feature type="binding site" evidence="10">
    <location>
        <position position="69"/>
    </location>
    <ligand>
        <name>substrate</name>
    </ligand>
</feature>
<dbReference type="GO" id="GO:0005737">
    <property type="term" value="C:cytoplasm"/>
    <property type="evidence" value="ECO:0007669"/>
    <property type="project" value="UniProtKB-SubCell"/>
</dbReference>
<evidence type="ECO:0000313" key="13">
    <source>
        <dbReference type="Proteomes" id="UP001409585"/>
    </source>
</evidence>
<feature type="active site" description="Proton donor/acceptor" evidence="10">
    <location>
        <position position="186"/>
    </location>
</feature>
<feature type="binding site" evidence="10">
    <location>
        <position position="77"/>
    </location>
    <ligand>
        <name>substrate</name>
    </ligand>
</feature>
<dbReference type="PROSITE" id="PS00775">
    <property type="entry name" value="GLYCOSYL_HYDROL_F3"/>
    <property type="match status" value="1"/>
</dbReference>
<dbReference type="GO" id="GO:0004563">
    <property type="term" value="F:beta-N-acetylhexosaminidase activity"/>
    <property type="evidence" value="ECO:0007669"/>
    <property type="project" value="UniProtKB-UniRule"/>
</dbReference>
<comment type="catalytic activity">
    <reaction evidence="1 10">
        <text>Hydrolysis of terminal non-reducing N-acetyl-D-hexosamine residues in N-acetyl-beta-D-hexosaminides.</text>
        <dbReference type="EC" id="3.2.1.52"/>
    </reaction>
</comment>
<keyword evidence="4 10" id="KW-0378">Hydrolase</keyword>
<protein>
    <recommendedName>
        <fullName evidence="10">Beta-hexosaminidase</fullName>
        <ecNumber evidence="10">3.2.1.52</ecNumber>
    </recommendedName>
    <alternativeName>
        <fullName evidence="10">Beta-N-acetylhexosaminidase</fullName>
    </alternativeName>
    <alternativeName>
        <fullName evidence="10">N-acetyl-beta-glucosaminidase</fullName>
    </alternativeName>
</protein>
<dbReference type="SUPFAM" id="SSF51445">
    <property type="entry name" value="(Trans)glycosidases"/>
    <property type="match status" value="1"/>
</dbReference>
<dbReference type="EMBL" id="BAABLX010000004">
    <property type="protein sequence ID" value="GAA4931790.1"/>
    <property type="molecule type" value="Genomic_DNA"/>
</dbReference>
<feature type="site" description="Important for catalytic activity" evidence="10">
    <location>
        <position position="184"/>
    </location>
</feature>
<dbReference type="NCBIfam" id="NF003740">
    <property type="entry name" value="PRK05337.1"/>
    <property type="match status" value="1"/>
</dbReference>
<evidence type="ECO:0000256" key="7">
    <source>
        <dbReference type="ARBA" id="ARBA00023295"/>
    </source>
</evidence>
<comment type="caution">
    <text evidence="12">The sequence shown here is derived from an EMBL/GenBank/DDBJ whole genome shotgun (WGS) entry which is preliminary data.</text>
</comment>
<evidence type="ECO:0000256" key="10">
    <source>
        <dbReference type="HAMAP-Rule" id="MF_00364"/>
    </source>
</evidence>
<keyword evidence="7 10" id="KW-0326">Glycosidase</keyword>
<accession>A0AAV3TYZ3</accession>
<dbReference type="EC" id="3.2.1.52" evidence="10"/>
<gene>
    <name evidence="10 12" type="primary">nagZ</name>
    <name evidence="12" type="ORF">GCM10025791_05040</name>
</gene>
<feature type="active site" description="Nucleophile" evidence="10">
    <location>
        <position position="257"/>
    </location>
</feature>
<keyword evidence="3 10" id="KW-0132">Cell division</keyword>
<dbReference type="InterPro" id="IPR017853">
    <property type="entry name" value="GH"/>
</dbReference>
<evidence type="ECO:0000313" key="12">
    <source>
        <dbReference type="EMBL" id="GAA4931790.1"/>
    </source>
</evidence>
<comment type="subcellular location">
    <subcellularLocation>
        <location evidence="10">Cytoplasm</location>
    </subcellularLocation>
</comment>
<keyword evidence="13" id="KW-1185">Reference proteome</keyword>
<dbReference type="InterPro" id="IPR001764">
    <property type="entry name" value="Glyco_hydro_3_N"/>
</dbReference>
<comment type="similarity">
    <text evidence="10">Belongs to the glycosyl hydrolase 3 family. NagZ subfamily.</text>
</comment>
<dbReference type="InterPro" id="IPR019800">
    <property type="entry name" value="Glyco_hydro_3_AS"/>
</dbReference>
<dbReference type="HAMAP" id="MF_00364">
    <property type="entry name" value="NagZ"/>
    <property type="match status" value="1"/>
</dbReference>
<feature type="binding site" evidence="10">
    <location>
        <position position="143"/>
    </location>
    <ligand>
        <name>substrate</name>
    </ligand>
</feature>
<keyword evidence="5 10" id="KW-0133">Cell shape</keyword>
<evidence type="ECO:0000256" key="2">
    <source>
        <dbReference type="ARBA" id="ARBA00022490"/>
    </source>
</evidence>
<evidence type="ECO:0000256" key="3">
    <source>
        <dbReference type="ARBA" id="ARBA00022618"/>
    </source>
</evidence>
<dbReference type="GO" id="GO:0051301">
    <property type="term" value="P:cell division"/>
    <property type="evidence" value="ECO:0007669"/>
    <property type="project" value="UniProtKB-KW"/>
</dbReference>
<keyword evidence="9 10" id="KW-0961">Cell wall biogenesis/degradation</keyword>
<dbReference type="Gene3D" id="3.20.20.300">
    <property type="entry name" value="Glycoside hydrolase, family 3, N-terminal domain"/>
    <property type="match status" value="1"/>
</dbReference>
<keyword evidence="6 10" id="KW-0573">Peptidoglycan synthesis</keyword>
<comment type="function">
    <text evidence="10">Plays a role in peptidoglycan recycling by cleaving the terminal beta-1,4-linked N-acetylglucosamine (GlcNAc) from peptide-linked peptidoglycan fragments, giving rise to free GlcNAc, anhydro-N-acetylmuramic acid and anhydro-N-acetylmuramic acid-linked peptides.</text>
</comment>
<evidence type="ECO:0000256" key="6">
    <source>
        <dbReference type="ARBA" id="ARBA00022984"/>
    </source>
</evidence>
<dbReference type="Pfam" id="PF00933">
    <property type="entry name" value="Glyco_hydro_3"/>
    <property type="match status" value="1"/>
</dbReference>
<proteinExistence type="inferred from homology"/>
<dbReference type="GO" id="GO:0009254">
    <property type="term" value="P:peptidoglycan turnover"/>
    <property type="evidence" value="ECO:0007669"/>
    <property type="project" value="UniProtKB-UniRule"/>
</dbReference>
<dbReference type="GO" id="GO:0071555">
    <property type="term" value="P:cell wall organization"/>
    <property type="evidence" value="ECO:0007669"/>
    <property type="project" value="UniProtKB-KW"/>
</dbReference>
<dbReference type="GO" id="GO:0009252">
    <property type="term" value="P:peptidoglycan biosynthetic process"/>
    <property type="evidence" value="ECO:0007669"/>
    <property type="project" value="UniProtKB-KW"/>
</dbReference>
<feature type="binding site" evidence="10">
    <location>
        <begin position="173"/>
        <end position="174"/>
    </location>
    <ligand>
        <name>substrate</name>
    </ligand>
</feature>
<sequence>MSQQTPVISGPAIVDFAGTELTAEDRRVLLHPATAGVILFSRNIVDANQVRQLCAQLRSLRSDLLICMDQEGGRVQRLKQGVARIPPMAKLGLLYRSDPAVAISTVKEVAWLLARQINALGVDLSFAPVLDLDSSHCAAIGDRSFGNSGSMVAQLGAAFCDGFKEAGMAAVGKHFPGHGKVAADSHYELPIDSRPFDVIASDDLVPFTHLCRSHLQAVMPAHIVFPEVHDNAVGFSSVWLQDILRQQLGFAGLIFSDDLSMAAAQSGGSYYERAQSALSAGCDLLLVCNNREGAVEVLDKLATTQMSQVAYQAKLAMINKSSATLSEQESARLQSALALVEQVAQIDDCAPKAPQ</sequence>
<keyword evidence="8 10" id="KW-0131">Cell cycle</keyword>
<evidence type="ECO:0000256" key="1">
    <source>
        <dbReference type="ARBA" id="ARBA00001231"/>
    </source>
</evidence>
<dbReference type="Proteomes" id="UP001409585">
    <property type="component" value="Unassembled WGS sequence"/>
</dbReference>
<reference evidence="13" key="1">
    <citation type="journal article" date="2019" name="Int. J. Syst. Evol. Microbiol.">
        <title>The Global Catalogue of Microorganisms (GCM) 10K type strain sequencing project: providing services to taxonomists for standard genome sequencing and annotation.</title>
        <authorList>
            <consortium name="The Broad Institute Genomics Platform"/>
            <consortium name="The Broad Institute Genome Sequencing Center for Infectious Disease"/>
            <person name="Wu L."/>
            <person name="Ma J."/>
        </authorList>
    </citation>
    <scope>NUCLEOTIDE SEQUENCE [LARGE SCALE GENOMIC DNA]</scope>
    <source>
        <strain evidence="13">JCM 19134</strain>
    </source>
</reference>
<dbReference type="InterPro" id="IPR022956">
    <property type="entry name" value="Beta_hexosaminidase_bac"/>
</dbReference>
<dbReference type="PANTHER" id="PTHR30480:SF13">
    <property type="entry name" value="BETA-HEXOSAMINIDASE"/>
    <property type="match status" value="1"/>
</dbReference>
<dbReference type="InterPro" id="IPR050226">
    <property type="entry name" value="NagZ_Beta-hexosaminidase"/>
</dbReference>
<dbReference type="AlphaFoldDB" id="A0AAV3TYZ3"/>
<evidence type="ECO:0000256" key="5">
    <source>
        <dbReference type="ARBA" id="ARBA00022960"/>
    </source>
</evidence>
<dbReference type="GO" id="GO:0005975">
    <property type="term" value="P:carbohydrate metabolic process"/>
    <property type="evidence" value="ECO:0007669"/>
    <property type="project" value="InterPro"/>
</dbReference>
<dbReference type="GO" id="GO:0008360">
    <property type="term" value="P:regulation of cell shape"/>
    <property type="evidence" value="ECO:0007669"/>
    <property type="project" value="UniProtKB-KW"/>
</dbReference>
<dbReference type="PANTHER" id="PTHR30480">
    <property type="entry name" value="BETA-HEXOSAMINIDASE-RELATED"/>
    <property type="match status" value="1"/>
</dbReference>
<evidence type="ECO:0000259" key="11">
    <source>
        <dbReference type="Pfam" id="PF00933"/>
    </source>
</evidence>
<name>A0AAV3TYZ3_9ALTE</name>
<evidence type="ECO:0000256" key="4">
    <source>
        <dbReference type="ARBA" id="ARBA00022801"/>
    </source>
</evidence>